<evidence type="ECO:0000313" key="2">
    <source>
        <dbReference type="EMBL" id="AUF82391.1"/>
    </source>
</evidence>
<dbReference type="InterPro" id="IPR043905">
    <property type="entry name" value="DUF5771"/>
</dbReference>
<evidence type="ECO:0000256" key="1">
    <source>
        <dbReference type="SAM" id="MobiDB-lite"/>
    </source>
</evidence>
<dbReference type="Proteomes" id="UP000244773">
    <property type="component" value="Segment"/>
</dbReference>
<proteinExistence type="predicted"/>
<reference evidence="2" key="1">
    <citation type="journal article" date="2018" name="Virology">
        <title>A giant virus infecting green algae encodes key fermentation genes.</title>
        <authorList>
            <person name="Schvarcz C.R."/>
            <person name="Steward G.F."/>
        </authorList>
    </citation>
    <scope>NUCLEOTIDE SEQUENCE [LARGE SCALE GENOMIC DNA]</scope>
</reference>
<dbReference type="Pfam" id="PF19075">
    <property type="entry name" value="DUF5771"/>
    <property type="match status" value="1"/>
</dbReference>
<evidence type="ECO:0000313" key="3">
    <source>
        <dbReference type="Proteomes" id="UP000244773"/>
    </source>
</evidence>
<feature type="compositionally biased region" description="Basic and acidic residues" evidence="1">
    <location>
        <begin position="17"/>
        <end position="30"/>
    </location>
</feature>
<organism evidence="2">
    <name type="scientific">Tetraselmis virus 1</name>
    <dbReference type="NCBI Taxonomy" id="2060617"/>
    <lineage>
        <taxon>Viruses</taxon>
        <taxon>Varidnaviria</taxon>
        <taxon>Bamfordvirae</taxon>
        <taxon>Nucleocytoviricota</taxon>
        <taxon>Megaviricetes</taxon>
        <taxon>Imitervirales</taxon>
        <taxon>Allomimiviridae</taxon>
        <taxon>Oceanusvirus</taxon>
        <taxon>Oceanusvirus kaneohense</taxon>
    </lineage>
</organism>
<accession>A0A2P0VNB0</accession>
<dbReference type="EMBL" id="KY322437">
    <property type="protein sequence ID" value="AUF82391.1"/>
    <property type="molecule type" value="Genomic_DNA"/>
</dbReference>
<sequence length="161" mass="18475">MNKRSISEHIITSQKKANKEANKKGLGDTSCKKGEILRRAHYNDGKLIPDNCITDPLKGKRKKGELLPGNRSKGLVDKEGNRIVITVKENRLSKHGYSVDDTETKRRKALRSVIKEEGAESWLSIFRRLILLSTWNKRVNKARSQRARDDAYYVKNKWGTK</sequence>
<gene>
    <name evidence="2" type="ORF">TetV_299</name>
</gene>
<keyword evidence="3" id="KW-1185">Reference proteome</keyword>
<feature type="region of interest" description="Disordered" evidence="1">
    <location>
        <begin position="1"/>
        <end position="30"/>
    </location>
</feature>
<protein>
    <submittedName>
        <fullName evidence="2">Uncharacterized protein</fullName>
    </submittedName>
</protein>
<name>A0A2P0VNB0_9VIRU</name>